<protein>
    <submittedName>
        <fullName evidence="3">Uncharacterized protein isoform X2</fullName>
    </submittedName>
</protein>
<feature type="compositionally biased region" description="Basic residues" evidence="1">
    <location>
        <begin position="1"/>
        <end position="14"/>
    </location>
</feature>
<evidence type="ECO:0000256" key="1">
    <source>
        <dbReference type="SAM" id="MobiDB-lite"/>
    </source>
</evidence>
<accession>A0A6I8W6A7</accession>
<feature type="region of interest" description="Disordered" evidence="1">
    <location>
        <begin position="1"/>
        <end position="34"/>
    </location>
</feature>
<dbReference type="Proteomes" id="UP000001819">
    <property type="component" value="Chromosome X"/>
</dbReference>
<gene>
    <name evidence="3" type="primary">LOC117184603</name>
</gene>
<organism evidence="2 3">
    <name type="scientific">Drosophila pseudoobscura pseudoobscura</name>
    <name type="common">Fruit fly</name>
    <dbReference type="NCBI Taxonomy" id="46245"/>
    <lineage>
        <taxon>Eukaryota</taxon>
        <taxon>Metazoa</taxon>
        <taxon>Ecdysozoa</taxon>
        <taxon>Arthropoda</taxon>
        <taxon>Hexapoda</taxon>
        <taxon>Insecta</taxon>
        <taxon>Pterygota</taxon>
        <taxon>Neoptera</taxon>
        <taxon>Endopterygota</taxon>
        <taxon>Diptera</taxon>
        <taxon>Brachycera</taxon>
        <taxon>Muscomorpha</taxon>
        <taxon>Ephydroidea</taxon>
        <taxon>Drosophilidae</taxon>
        <taxon>Drosophila</taxon>
        <taxon>Sophophora</taxon>
    </lineage>
</organism>
<dbReference type="RefSeq" id="XP_033238883.1">
    <property type="nucleotide sequence ID" value="XM_033382992.1"/>
</dbReference>
<feature type="compositionally biased region" description="Low complexity" evidence="1">
    <location>
        <begin position="16"/>
        <end position="27"/>
    </location>
</feature>
<name>A0A6I8W6A7_DROPS</name>
<evidence type="ECO:0000313" key="3">
    <source>
        <dbReference type="RefSeq" id="XP_033238883.1"/>
    </source>
</evidence>
<dbReference type="AlphaFoldDB" id="A0A6I8W6A7"/>
<proteinExistence type="predicted"/>
<keyword evidence="2" id="KW-1185">Reference proteome</keyword>
<reference evidence="3" key="1">
    <citation type="submission" date="2025-08" db="UniProtKB">
        <authorList>
            <consortium name="RefSeq"/>
        </authorList>
    </citation>
    <scope>IDENTIFICATION</scope>
    <source>
        <strain evidence="3">MV-25-SWS-2005</strain>
        <tissue evidence="3">Whole body</tissue>
    </source>
</reference>
<evidence type="ECO:0000313" key="2">
    <source>
        <dbReference type="Proteomes" id="UP000001819"/>
    </source>
</evidence>
<sequence length="89" mass="9832">MQKSRTRPTVRRAFRSSLNASPASSPSGLEKNGLRFPLEDTGLRQLWSRAADNCLPWNLLPSSLQVVSSWLGRGHVPICQSLKSPVQTC</sequence>